<name>A0A0U3DJF0_9CAUD</name>
<keyword evidence="2" id="KW-1185">Reference proteome</keyword>
<reference evidence="1 2" key="1">
    <citation type="submission" date="2015-11" db="EMBL/GenBank/DDBJ databases">
        <title>Genomic identification of Escherichia phage JMPW1.</title>
        <authorList>
            <person name="Wang J."/>
            <person name="Lu S."/>
            <person name="Shen M."/>
            <person name="Zhu H."/>
            <person name="Le S."/>
            <person name="Li G."/>
            <person name="Tan Y."/>
            <person name="Zhao X."/>
            <person name="Shen W."/>
            <person name="Guo K."/>
            <person name="Yang Y."/>
            <person name="Li S."/>
            <person name="Li M."/>
            <person name="Zhu J."/>
            <person name="Rao X."/>
            <person name="Hu F."/>
        </authorList>
    </citation>
    <scope>NUCLEOTIDE SEQUENCE [LARGE SCALE GENOMIC DNA]</scope>
</reference>
<dbReference type="EMBL" id="KU194206">
    <property type="protein sequence ID" value="ALT58272.1"/>
    <property type="molecule type" value="Genomic_DNA"/>
</dbReference>
<evidence type="ECO:0000313" key="1">
    <source>
        <dbReference type="EMBL" id="ALT58272.1"/>
    </source>
</evidence>
<organism evidence="1 2">
    <name type="scientific">Escherichia phage JMPW1</name>
    <dbReference type="NCBI Taxonomy" id="1772219"/>
    <lineage>
        <taxon>Viruses</taxon>
        <taxon>Duplodnaviria</taxon>
        <taxon>Heunggongvirae</taxon>
        <taxon>Uroviricota</taxon>
        <taxon>Caudoviricetes</taxon>
        <taxon>Drexlerviridae</taxon>
        <taxon>Tunavirinae</taxon>
        <taxon>Tunavirus</taxon>
        <taxon>Tunavirus JMPW1</taxon>
    </lineage>
</organism>
<dbReference type="OrthoDB" id="11942at10239"/>
<evidence type="ECO:0000313" key="2">
    <source>
        <dbReference type="Proteomes" id="UP000221324"/>
    </source>
</evidence>
<sequence length="138" mass="15863">MKSIKLKCTSADKITGFEVNNLYKGRERYDGTREVKLKCGKYLKLEKHDELQIHGTDEIFFAKFTELKTKTLKCTGLDHRNPMKKSFKVGKRYQVESGRALGGVAGYIFDEDGCRWTLFREEIGFSIADGTTFEAKYL</sequence>
<protein>
    <submittedName>
        <fullName evidence="1">Uncharacterized protein</fullName>
    </submittedName>
</protein>
<accession>A0A0U3DJF0</accession>
<dbReference type="Proteomes" id="UP000221324">
    <property type="component" value="Segment"/>
</dbReference>
<gene>
    <name evidence="1" type="ORF">JMPW1_068</name>
</gene>
<proteinExistence type="predicted"/>